<dbReference type="RefSeq" id="WP_129189962.1">
    <property type="nucleotide sequence ID" value="NZ_CP035491.1"/>
</dbReference>
<keyword evidence="1" id="KW-0812">Transmembrane</keyword>
<organism evidence="3 4">
    <name type="scientific">Agromyces protaetiae</name>
    <dbReference type="NCBI Taxonomy" id="2509455"/>
    <lineage>
        <taxon>Bacteria</taxon>
        <taxon>Bacillati</taxon>
        <taxon>Actinomycetota</taxon>
        <taxon>Actinomycetes</taxon>
        <taxon>Micrococcales</taxon>
        <taxon>Microbacteriaceae</taxon>
        <taxon>Agromyces</taxon>
    </lineage>
</organism>
<gene>
    <name evidence="3" type="ORF">ET445_06605</name>
</gene>
<keyword evidence="1" id="KW-1133">Transmembrane helix</keyword>
<name>A0A4P6FRA9_9MICO</name>
<dbReference type="Proteomes" id="UP000291259">
    <property type="component" value="Chromosome"/>
</dbReference>
<feature type="transmembrane region" description="Helical" evidence="1">
    <location>
        <begin position="100"/>
        <end position="122"/>
    </location>
</feature>
<feature type="transmembrane region" description="Helical" evidence="1">
    <location>
        <begin position="208"/>
        <end position="232"/>
    </location>
</feature>
<dbReference type="OrthoDB" id="4174975at2"/>
<feature type="transmembrane region" description="Helical" evidence="1">
    <location>
        <begin position="176"/>
        <end position="196"/>
    </location>
</feature>
<evidence type="ECO:0000256" key="1">
    <source>
        <dbReference type="SAM" id="Phobius"/>
    </source>
</evidence>
<feature type="transmembrane region" description="Helical" evidence="1">
    <location>
        <begin position="57"/>
        <end position="80"/>
    </location>
</feature>
<protein>
    <submittedName>
        <fullName evidence="3">DUF4328 domain-containing protein</fullName>
    </submittedName>
</protein>
<sequence length="249" mass="26635">MTETPTQPPAGWYPAPHGSQESWWWDGAKWVPPHALLPGASATKAGAIAKLAVATQVLLIVCGVVAVANLATEAFGIAAVTSFLEGKSAALDLIGVYDQASLIVLIVSAVSVIAAGIVWAIWQYQVAKQVVGRTRRSPGWHAGAWFVPVVNLWFPYQNISDLWKALGRVQPPSLVAWWLLWLVSNFVMQISNRIALNAVDLEQLRAAMIVTIVGEALVAGAAALACMVVRGITQGVREQASAPRFPRVA</sequence>
<dbReference type="KEGG" id="agf:ET445_06605"/>
<evidence type="ECO:0000313" key="3">
    <source>
        <dbReference type="EMBL" id="QAY73068.1"/>
    </source>
</evidence>
<dbReference type="Pfam" id="PF14219">
    <property type="entry name" value="DUF4328"/>
    <property type="match status" value="1"/>
</dbReference>
<keyword evidence="1" id="KW-0472">Membrane</keyword>
<accession>A0A4P6FRA9</accession>
<evidence type="ECO:0000259" key="2">
    <source>
        <dbReference type="Pfam" id="PF14219"/>
    </source>
</evidence>
<reference evidence="3 4" key="1">
    <citation type="submission" date="2019-01" db="EMBL/GenBank/DDBJ databases">
        <title>Genome sequencing of strain FW100M-8.</title>
        <authorList>
            <person name="Heo J."/>
            <person name="Kim S.-J."/>
            <person name="Kim J.-S."/>
            <person name="Hong S.-B."/>
            <person name="Kwon S.-W."/>
        </authorList>
    </citation>
    <scope>NUCLEOTIDE SEQUENCE [LARGE SCALE GENOMIC DNA]</scope>
    <source>
        <strain evidence="3 4">FW100M-8</strain>
    </source>
</reference>
<proteinExistence type="predicted"/>
<keyword evidence="4" id="KW-1185">Reference proteome</keyword>
<feature type="domain" description="DUF4328" evidence="2">
    <location>
        <begin position="97"/>
        <end position="234"/>
    </location>
</feature>
<dbReference type="AlphaFoldDB" id="A0A4P6FRA9"/>
<evidence type="ECO:0000313" key="4">
    <source>
        <dbReference type="Proteomes" id="UP000291259"/>
    </source>
</evidence>
<feature type="transmembrane region" description="Helical" evidence="1">
    <location>
        <begin position="138"/>
        <end position="156"/>
    </location>
</feature>
<dbReference type="EMBL" id="CP035491">
    <property type="protein sequence ID" value="QAY73068.1"/>
    <property type="molecule type" value="Genomic_DNA"/>
</dbReference>
<dbReference type="InterPro" id="IPR025565">
    <property type="entry name" value="DUF4328"/>
</dbReference>